<name>A0A4P9ZSA4_9FUNG</name>
<dbReference type="PANTHER" id="PTHR36182:SF1">
    <property type="entry name" value="PROTEIN, PUTATIVE (AFU_ORTHOLOGUE AFUA_6G10930)-RELATED"/>
    <property type="match status" value="1"/>
</dbReference>
<accession>A0A4P9ZSA4</accession>
<sequence>MLLPAALISLLSSGLVTAHMAMVKPCPRYSSNPNCPKPPAGQTVDYSIKSPIGIPTQINQPWCKYQTPYDKPVATYEAGSAIPVEFMAGGAAHGGGHCQFSLSYDGGRTFVVLQSIMNRCFREGLTFNVPIPENAPPSNRVVFAWSWINAIGNREFYMNCADIAITGGQVGGRVTGPQMVVANYGPDTPVVPEFFYSGDTKAELYERAALISVGPEGPAVEEAESGAEDDTELYAKEGTKSRSKGMGQKSKPDPTPSLLLPVATPTMAPYWPVPAVTPTSSSQLAASVNLAVTPSAAIEVSAPIYAPSKEAPPPMAAIIPPSPANNPSAMDDYREKPLSVVELAVTPSDLAKSTCQTGEMKCDGSSRWMQCVYDQWVTFQTPPQTSCGQSGQYVSFS</sequence>
<feature type="chain" id="PRO_5020448260" description="Chitin-binding type-4 domain-containing protein" evidence="2">
    <location>
        <begin position="19"/>
        <end position="397"/>
    </location>
</feature>
<evidence type="ECO:0000313" key="4">
    <source>
        <dbReference type="Proteomes" id="UP000268162"/>
    </source>
</evidence>
<evidence type="ECO:0008006" key="5">
    <source>
        <dbReference type="Google" id="ProtNLM"/>
    </source>
</evidence>
<dbReference type="AlphaFoldDB" id="A0A4P9ZSA4"/>
<evidence type="ECO:0000256" key="1">
    <source>
        <dbReference type="SAM" id="MobiDB-lite"/>
    </source>
</evidence>
<keyword evidence="2" id="KW-0732">Signal</keyword>
<organism evidence="3 4">
    <name type="scientific">Dimargaris cristalligena</name>
    <dbReference type="NCBI Taxonomy" id="215637"/>
    <lineage>
        <taxon>Eukaryota</taxon>
        <taxon>Fungi</taxon>
        <taxon>Fungi incertae sedis</taxon>
        <taxon>Zoopagomycota</taxon>
        <taxon>Kickxellomycotina</taxon>
        <taxon>Dimargaritomycetes</taxon>
        <taxon>Dimargaritales</taxon>
        <taxon>Dimargaritaceae</taxon>
        <taxon>Dimargaris</taxon>
    </lineage>
</organism>
<dbReference type="Proteomes" id="UP000268162">
    <property type="component" value="Unassembled WGS sequence"/>
</dbReference>
<gene>
    <name evidence="3" type="ORF">BJ085DRAFT_31726</name>
</gene>
<keyword evidence="4" id="KW-1185">Reference proteome</keyword>
<dbReference type="Gene3D" id="2.70.50.70">
    <property type="match status" value="1"/>
</dbReference>
<feature type="region of interest" description="Disordered" evidence="1">
    <location>
        <begin position="216"/>
        <end position="261"/>
    </location>
</feature>
<dbReference type="EMBL" id="ML002669">
    <property type="protein sequence ID" value="RKP36353.1"/>
    <property type="molecule type" value="Genomic_DNA"/>
</dbReference>
<protein>
    <recommendedName>
        <fullName evidence="5">Chitin-binding type-4 domain-containing protein</fullName>
    </recommendedName>
</protein>
<proteinExistence type="predicted"/>
<feature type="signal peptide" evidence="2">
    <location>
        <begin position="1"/>
        <end position="18"/>
    </location>
</feature>
<feature type="compositionally biased region" description="Acidic residues" evidence="1">
    <location>
        <begin position="219"/>
        <end position="232"/>
    </location>
</feature>
<reference evidence="4" key="1">
    <citation type="journal article" date="2018" name="Nat. Microbiol.">
        <title>Leveraging single-cell genomics to expand the fungal tree of life.</title>
        <authorList>
            <person name="Ahrendt S.R."/>
            <person name="Quandt C.A."/>
            <person name="Ciobanu D."/>
            <person name="Clum A."/>
            <person name="Salamov A."/>
            <person name="Andreopoulos B."/>
            <person name="Cheng J.F."/>
            <person name="Woyke T."/>
            <person name="Pelin A."/>
            <person name="Henrissat B."/>
            <person name="Reynolds N.K."/>
            <person name="Benny G.L."/>
            <person name="Smith M.E."/>
            <person name="James T.Y."/>
            <person name="Grigoriev I.V."/>
        </authorList>
    </citation>
    <scope>NUCLEOTIDE SEQUENCE [LARGE SCALE GENOMIC DNA]</scope>
    <source>
        <strain evidence="4">RSA 468</strain>
    </source>
</reference>
<evidence type="ECO:0000313" key="3">
    <source>
        <dbReference type="EMBL" id="RKP36353.1"/>
    </source>
</evidence>
<dbReference type="STRING" id="215637.A0A4P9ZSA4"/>
<dbReference type="PANTHER" id="PTHR36182">
    <property type="entry name" value="PROTEIN, PUTATIVE (AFU_ORTHOLOGUE AFUA_6G10930)-RELATED"/>
    <property type="match status" value="1"/>
</dbReference>
<evidence type="ECO:0000256" key="2">
    <source>
        <dbReference type="SAM" id="SignalP"/>
    </source>
</evidence>